<dbReference type="PANTHER" id="PTHR23152">
    <property type="entry name" value="2-OXOGLUTARATE DEHYDROGENASE"/>
    <property type="match status" value="1"/>
</dbReference>
<dbReference type="InterPro" id="IPR001017">
    <property type="entry name" value="DH_E1"/>
</dbReference>
<dbReference type="InterPro" id="IPR005475">
    <property type="entry name" value="Transketolase-like_Pyr-bd"/>
</dbReference>
<dbReference type="PIRSF" id="PIRSF000157">
    <property type="entry name" value="Oxoglu_dh_E1"/>
    <property type="match status" value="1"/>
</dbReference>
<dbReference type="SMART" id="SM00861">
    <property type="entry name" value="Transket_pyr"/>
    <property type="match status" value="1"/>
</dbReference>
<gene>
    <name evidence="6" type="ORF">LPMP_270880</name>
</gene>
<dbReference type="CDD" id="cd02016">
    <property type="entry name" value="TPP_E1_OGDC_like"/>
    <property type="match status" value="1"/>
</dbReference>
<dbReference type="Pfam" id="PF00676">
    <property type="entry name" value="E1_dh"/>
    <property type="match status" value="1"/>
</dbReference>
<dbReference type="SUPFAM" id="SSF52518">
    <property type="entry name" value="Thiamin diphosphate-binding fold (THDP-binding)"/>
    <property type="match status" value="2"/>
</dbReference>
<dbReference type="NCBIfam" id="NF006914">
    <property type="entry name" value="PRK09404.1"/>
    <property type="match status" value="1"/>
</dbReference>
<dbReference type="GO" id="GO:0006099">
    <property type="term" value="P:tricarboxylic acid cycle"/>
    <property type="evidence" value="ECO:0007669"/>
    <property type="project" value="TreeGrafter"/>
</dbReference>
<dbReference type="GO" id="GO:0030976">
    <property type="term" value="F:thiamine pyrophosphate binding"/>
    <property type="evidence" value="ECO:0007669"/>
    <property type="project" value="InterPro"/>
</dbReference>
<dbReference type="Gene3D" id="3.40.50.12470">
    <property type="match status" value="1"/>
</dbReference>
<dbReference type="RefSeq" id="XP_010700177.1">
    <property type="nucleotide sequence ID" value="XM_010701875.1"/>
</dbReference>
<dbReference type="InterPro" id="IPR011603">
    <property type="entry name" value="2oxoglutarate_DH_E1"/>
</dbReference>
<evidence type="ECO:0000256" key="2">
    <source>
        <dbReference type="ARBA" id="ARBA00006936"/>
    </source>
</evidence>
<dbReference type="Pfam" id="PF16870">
    <property type="entry name" value="OxoGdeHyase_C"/>
    <property type="match status" value="1"/>
</dbReference>
<dbReference type="GO" id="GO:0005739">
    <property type="term" value="C:mitochondrion"/>
    <property type="evidence" value="ECO:0007669"/>
    <property type="project" value="TreeGrafter"/>
</dbReference>
<evidence type="ECO:0000259" key="5">
    <source>
        <dbReference type="SMART" id="SM00861"/>
    </source>
</evidence>
<dbReference type="GO" id="GO:0045252">
    <property type="term" value="C:oxoglutarate dehydrogenase complex"/>
    <property type="evidence" value="ECO:0007669"/>
    <property type="project" value="TreeGrafter"/>
</dbReference>
<dbReference type="KEGG" id="lpan:LPMP_270880"/>
<dbReference type="eggNOG" id="KOG0450">
    <property type="taxonomic scope" value="Eukaryota"/>
</dbReference>
<dbReference type="NCBIfam" id="TIGR00239">
    <property type="entry name" value="2oxo_dh_E1"/>
    <property type="match status" value="1"/>
</dbReference>
<keyword evidence="4" id="KW-0786">Thiamine pyrophosphate</keyword>
<dbReference type="Gene3D" id="3.40.50.970">
    <property type="match status" value="1"/>
</dbReference>
<dbReference type="VEuPathDB" id="TriTrypDB:LPMP_270880"/>
<evidence type="ECO:0000256" key="1">
    <source>
        <dbReference type="ARBA" id="ARBA00001964"/>
    </source>
</evidence>
<reference evidence="6 7" key="1">
    <citation type="journal article" date="2015" name="Sci. Rep.">
        <title>The genome of Leishmania panamensis: insights into genomics of the L. (Viannia) subgenus.</title>
        <authorList>
            <person name="Llanes A."/>
            <person name="Restrepo C.M."/>
            <person name="Vecchio G.D."/>
            <person name="Anguizola F.J."/>
            <person name="Lleonart R."/>
        </authorList>
    </citation>
    <scope>NUCLEOTIDE SEQUENCE [LARGE SCALE GENOMIC DNA]</scope>
    <source>
        <strain evidence="6 7">MHOM/PA/94/PSC-1</strain>
    </source>
</reference>
<dbReference type="OrthoDB" id="413077at2759"/>
<dbReference type="Gene3D" id="3.40.50.11610">
    <property type="entry name" value="Multifunctional 2-oxoglutarate metabolism enzyme, C-terminal domain"/>
    <property type="match status" value="1"/>
</dbReference>
<dbReference type="VEuPathDB" id="TriTrypDB:LPAL13_270015800"/>
<dbReference type="Proteomes" id="UP000063063">
    <property type="component" value="Chromosome 27"/>
</dbReference>
<dbReference type="EC" id="1.2.4.2" evidence="6"/>
<comment type="cofactor">
    <cofactor evidence="1">
        <name>thiamine diphosphate</name>
        <dbReference type="ChEBI" id="CHEBI:58937"/>
    </cofactor>
</comment>
<sequence length="1007" mass="113513">MMRRALSGVIAVRASAMRNYTDARTIRQPNPYDQLVSAENQHYVENLMRQYEADSALVDPSWVPVLEAIRSRNDDAPVVSTFSRPIDAKSLSEKQRHDNMRLSWMIREYERFGHHMAKVNPLSGYHADNRILGSRTLAPEEFCFSKEDLKLVFNVTLGASYDATFVSGGTSMTLQEIIDQLRRFYCGPIGFEFMSSGFFELRNWFRHEVANSLQPLPHEERKLYYKDVIKACGFEKFLQVKYATKQRFGLDGGEALIPALNAVILTSSNLGVQSAIIGMAHRGRLNVLANVLHKSLRTILNEFEGRVAIENVHVSGDVEYHLGKRKHVKLANNKLIELDLLPNPSHLEAVNPLVLGKAHARQVYTDDVECTTVLPILIHGDAAFAGQGSCYETMGFCELENFHVGGTLHLVINNQIGFTTNPKDSRASAYCTDLSKVNNAPVMHVNGDDVDACVKAAKIAARFRHQFHRDIIIDLVCYRRNGHNETDMPDFTQPQLYEQIRRHPCLVDIYTKTLIEDGTLTAEEAKVEKTEWDSVLRQAYERMNSTQNFVKVMPVFDPESENTSADLSYAKIAAARVPRPAPAVETGVEAQTLRAAGVHLASIPKEMQKPHPVVERTYAARKKGTEQGDAIEWCQAELMALATLSMQGVPIRLTGEDVERGTFTQRHAGITDMKTNLKYFPVKTVSPSQALITISNSSLSELGVCGFEMGYNMENTRSITMWEAQFGDFANGAQVIFDQFLSCCEEKWNEHSNLILSLPHGYSGAGPEHSSARVERFLQLSDDSDRVPSDFRHFSNDQALEIRIRRHNWQVTYPSTPANYFHLLRRQGLREFPKPLVNFFSKARLRAPNLSKLADMAQGSRFKAVIDTARTEDTVARKVAFCSGQIESIVNDAKTAMQKETPGVHDDVVLVTVEQLAPFPWEQVADVMEKYAQRNPDTEFVWLQEEPRNMGMWMHMRPRMNSLMRHLGLKQNRINVVSRSSSASPSTGYGSVHVEEEKKLIQEIIAG</sequence>
<dbReference type="EMBL" id="CP009396">
    <property type="protein sequence ID" value="AIN99470.1"/>
    <property type="molecule type" value="Genomic_DNA"/>
</dbReference>
<keyword evidence="3 6" id="KW-0560">Oxidoreductase</keyword>
<comment type="similarity">
    <text evidence="2">Belongs to the alpha-ketoglutarate dehydrogenase family.</text>
</comment>
<protein>
    <submittedName>
        <fullName evidence="6">2-oxoglutarate dehydrogenase subunit, putative</fullName>
        <ecNumber evidence="6">1.2.4.2</ecNumber>
    </submittedName>
</protein>
<dbReference type="GeneID" id="22576264"/>
<dbReference type="InterPro" id="IPR031717">
    <property type="entry name" value="ODO-1/KGD_C"/>
</dbReference>
<proteinExistence type="inferred from homology"/>
<dbReference type="GO" id="GO:0004591">
    <property type="term" value="F:oxoglutarate dehydrogenase (succinyl-transferring) activity"/>
    <property type="evidence" value="ECO:0007669"/>
    <property type="project" value="UniProtKB-EC"/>
</dbReference>
<dbReference type="PANTHER" id="PTHR23152:SF4">
    <property type="entry name" value="2-OXOADIPATE DEHYDROGENASE COMPLEX COMPONENT E1"/>
    <property type="match status" value="1"/>
</dbReference>
<dbReference type="FunFam" id="3.40.50.970:FF:000128">
    <property type="entry name" value="Putative 2-oxoglutarate dehydrogenase subunit"/>
    <property type="match status" value="1"/>
</dbReference>
<name>A0A088RU75_LEIPA</name>
<dbReference type="InterPro" id="IPR042179">
    <property type="entry name" value="KGD_C_sf"/>
</dbReference>
<dbReference type="InterPro" id="IPR029061">
    <property type="entry name" value="THDP-binding"/>
</dbReference>
<accession>A0A088RU75</accession>
<evidence type="ECO:0000313" key="7">
    <source>
        <dbReference type="Proteomes" id="UP000063063"/>
    </source>
</evidence>
<evidence type="ECO:0000313" key="6">
    <source>
        <dbReference type="EMBL" id="AIN99470.1"/>
    </source>
</evidence>
<dbReference type="AlphaFoldDB" id="A0A088RU75"/>
<organism evidence="6 7">
    <name type="scientific">Leishmania panamensis</name>
    <dbReference type="NCBI Taxonomy" id="5679"/>
    <lineage>
        <taxon>Eukaryota</taxon>
        <taxon>Discoba</taxon>
        <taxon>Euglenozoa</taxon>
        <taxon>Kinetoplastea</taxon>
        <taxon>Metakinetoplastina</taxon>
        <taxon>Trypanosomatida</taxon>
        <taxon>Trypanosomatidae</taxon>
        <taxon>Leishmaniinae</taxon>
        <taxon>Leishmania</taxon>
        <taxon>Leishmania guyanensis species complex</taxon>
    </lineage>
</organism>
<keyword evidence="7" id="KW-1185">Reference proteome</keyword>
<dbReference type="Pfam" id="PF02779">
    <property type="entry name" value="Transket_pyr"/>
    <property type="match status" value="1"/>
</dbReference>
<feature type="domain" description="Transketolase-like pyrimidine-binding" evidence="5">
    <location>
        <begin position="631"/>
        <end position="847"/>
    </location>
</feature>
<evidence type="ECO:0000256" key="4">
    <source>
        <dbReference type="ARBA" id="ARBA00023052"/>
    </source>
</evidence>
<dbReference type="Gene3D" id="1.10.287.1150">
    <property type="entry name" value="TPP helical domain"/>
    <property type="match status" value="1"/>
</dbReference>
<evidence type="ECO:0000256" key="3">
    <source>
        <dbReference type="ARBA" id="ARBA00023002"/>
    </source>
</evidence>